<comment type="caution">
    <text evidence="3">The sequence shown here is derived from an EMBL/GenBank/DDBJ whole genome shotgun (WGS) entry which is preliminary data.</text>
</comment>
<reference evidence="3 4" key="1">
    <citation type="journal article" date="2020" name="IScience">
        <title>Genome Sequencing of the Endangered Kingdonia uniflora (Circaeasteraceae, Ranunculales) Reveals Potential Mechanisms of Evolutionary Specialization.</title>
        <authorList>
            <person name="Sun Y."/>
            <person name="Deng T."/>
            <person name="Zhang A."/>
            <person name="Moore M.J."/>
            <person name="Landis J.B."/>
            <person name="Lin N."/>
            <person name="Zhang H."/>
            <person name="Zhang X."/>
            <person name="Huang J."/>
            <person name="Zhang X."/>
            <person name="Sun H."/>
            <person name="Wang H."/>
        </authorList>
    </citation>
    <scope>NUCLEOTIDE SEQUENCE [LARGE SCALE GENOMIC DNA]</scope>
    <source>
        <strain evidence="3">TB1705</strain>
        <tissue evidence="3">Leaf</tissue>
    </source>
</reference>
<dbReference type="GO" id="GO:0005689">
    <property type="term" value="C:U12-type spliceosomal complex"/>
    <property type="evidence" value="ECO:0007669"/>
    <property type="project" value="TreeGrafter"/>
</dbReference>
<dbReference type="PANTHER" id="PTHR48190">
    <property type="entry name" value="PROGRAMMED CELL DEATH PROTEIN 7"/>
    <property type="match status" value="1"/>
</dbReference>
<dbReference type="AlphaFoldDB" id="A0A7J7MIJ4"/>
<name>A0A7J7MIJ4_9MAGN</name>
<dbReference type="Pfam" id="PF25904">
    <property type="entry name" value="Tmrp11_N"/>
    <property type="match status" value="1"/>
</dbReference>
<accession>A0A7J7MIJ4</accession>
<feature type="domain" description="tRNA (guanine(10)-N(2))-methyltransferase TRMT11 N-terminal" evidence="2">
    <location>
        <begin position="90"/>
        <end position="148"/>
    </location>
</feature>
<proteinExistence type="predicted"/>
<protein>
    <recommendedName>
        <fullName evidence="2">tRNA (guanine(10)-N(2))-methyltransferase TRMT11 N-terminal domain-containing protein</fullName>
    </recommendedName>
</protein>
<evidence type="ECO:0000259" key="2">
    <source>
        <dbReference type="Pfam" id="PF25904"/>
    </source>
</evidence>
<dbReference type="Proteomes" id="UP000541444">
    <property type="component" value="Unassembled WGS sequence"/>
</dbReference>
<organism evidence="3 4">
    <name type="scientific">Kingdonia uniflora</name>
    <dbReference type="NCBI Taxonomy" id="39325"/>
    <lineage>
        <taxon>Eukaryota</taxon>
        <taxon>Viridiplantae</taxon>
        <taxon>Streptophyta</taxon>
        <taxon>Embryophyta</taxon>
        <taxon>Tracheophyta</taxon>
        <taxon>Spermatophyta</taxon>
        <taxon>Magnoliopsida</taxon>
        <taxon>Ranunculales</taxon>
        <taxon>Circaeasteraceae</taxon>
        <taxon>Kingdonia</taxon>
    </lineage>
</organism>
<dbReference type="EMBL" id="JACGCM010001491">
    <property type="protein sequence ID" value="KAF6154548.1"/>
    <property type="molecule type" value="Genomic_DNA"/>
</dbReference>
<feature type="region of interest" description="Disordered" evidence="1">
    <location>
        <begin position="482"/>
        <end position="505"/>
    </location>
</feature>
<dbReference type="OrthoDB" id="2289628at2759"/>
<dbReference type="InterPro" id="IPR059073">
    <property type="entry name" value="TRMT11_N"/>
</dbReference>
<evidence type="ECO:0000313" key="4">
    <source>
        <dbReference type="Proteomes" id="UP000541444"/>
    </source>
</evidence>
<keyword evidence="4" id="KW-1185">Reference proteome</keyword>
<dbReference type="PANTHER" id="PTHR48190:SF2">
    <property type="entry name" value="PROGRAMMED CELL DEATH PROTEIN 7"/>
    <property type="match status" value="1"/>
</dbReference>
<evidence type="ECO:0000313" key="3">
    <source>
        <dbReference type="EMBL" id="KAF6154548.1"/>
    </source>
</evidence>
<evidence type="ECO:0000256" key="1">
    <source>
        <dbReference type="SAM" id="MobiDB-lite"/>
    </source>
</evidence>
<dbReference type="InterPro" id="IPR052831">
    <property type="entry name" value="Apoptosis_promoter"/>
</dbReference>
<gene>
    <name evidence="3" type="ORF">GIB67_027821</name>
</gene>
<sequence>MIANESVFRNERLSIKVPWGIPELGWVKINVDASFCKDKCFNGIGLIIRNCTNNFGAARISSRRFASSEEGEALAVLEGDLKLNLLRNSLEWKILEYHHLDSPFHFVNLPSEDVARNIANRSILVKGIYEFWGEGSTYEELEAAIKDYPDERKLLYLALGSDILLSVVKMQSTPGMTTRPPWFPILQPNPLPTTSFWESNNVRDHLRNLQDTLDLASAIEKELEAILVCKGTQGSLTGVDDKSSVCSISEVIRKKGINLEMQESLSLEATNSLISTLRSRLEPFNVVTNQESSWEEKSATFRLANKIQKHKRNKLWRKRKRKHIAEALTKDRERFDQTDQEADEWRAREIANDIASRKVEKMKEIAKLKAKEDRERLESELELILIVEKLQELRSVRIQKLKKQGHFLPEEDDKFLERVRAAVEEEERQAVAAADTDAAKDAIATAEESRKTIRISGVDLKESGGHNSSKRTVSQDLVAETEHEGGTGVNAKMQPEQRSSDGQGYGGAYDSVANLPLEFYHYYHGSNSDMGTLIEVRRAWDAYLRPGGRQVYEPMPISHASVLS</sequence>